<feature type="domain" description="Chlorhexidine efflux transporter" evidence="2">
    <location>
        <begin position="72"/>
        <end position="133"/>
    </location>
</feature>
<dbReference type="InterPro" id="IPR007896">
    <property type="entry name" value="BTP_bacteria"/>
</dbReference>
<keyword evidence="1" id="KW-0812">Transmembrane</keyword>
<feature type="domain" description="Chlorhexidine efflux transporter" evidence="2">
    <location>
        <begin position="3"/>
        <end position="63"/>
    </location>
</feature>
<accession>A0ABN8DXG6</accession>
<feature type="transmembrane region" description="Helical" evidence="1">
    <location>
        <begin position="12"/>
        <end position="31"/>
    </location>
</feature>
<feature type="transmembrane region" description="Helical" evidence="1">
    <location>
        <begin position="104"/>
        <end position="123"/>
    </location>
</feature>
<evidence type="ECO:0000256" key="1">
    <source>
        <dbReference type="SAM" id="Phobius"/>
    </source>
</evidence>
<keyword evidence="4" id="KW-1185">Reference proteome</keyword>
<reference evidence="3" key="1">
    <citation type="submission" date="2021-11" db="EMBL/GenBank/DDBJ databases">
        <authorList>
            <person name="Rodrigo-Torres L."/>
            <person name="Arahal R. D."/>
            <person name="Lucena T."/>
        </authorList>
    </citation>
    <scope>NUCLEOTIDE SEQUENCE</scope>
    <source>
        <strain evidence="3">CECT 7929</strain>
    </source>
</reference>
<gene>
    <name evidence="3" type="ORF">VST7929_01312</name>
</gene>
<sequence length="136" mass="15773">MHQTWDRIRHAVGFELLGLVLIVGILSQFGFSVGHVGVLGVFFAIIATAWNYVYNLGFDRWLKKSQGHTEKTQQQRLCHALGFEFGLLWLTIPALAWWLNISLWQAFVMDIGLVVFYLIYAYFYNLAYDRLFPIPV</sequence>
<proteinExistence type="predicted"/>
<dbReference type="NCBIfam" id="NF033664">
    <property type="entry name" value="PACE_transport"/>
    <property type="match status" value="1"/>
</dbReference>
<dbReference type="Proteomes" id="UP000838672">
    <property type="component" value="Unassembled WGS sequence"/>
</dbReference>
<dbReference type="Pfam" id="PF05232">
    <property type="entry name" value="BTP"/>
    <property type="match status" value="2"/>
</dbReference>
<organism evidence="3 4">
    <name type="scientific">Vibrio stylophorae</name>
    <dbReference type="NCBI Taxonomy" id="659351"/>
    <lineage>
        <taxon>Bacteria</taxon>
        <taxon>Pseudomonadati</taxon>
        <taxon>Pseudomonadota</taxon>
        <taxon>Gammaproteobacteria</taxon>
        <taxon>Vibrionales</taxon>
        <taxon>Vibrionaceae</taxon>
        <taxon>Vibrio</taxon>
    </lineage>
</organism>
<protein>
    <recommendedName>
        <fullName evidence="2">Chlorhexidine efflux transporter domain-containing protein</fullName>
    </recommendedName>
</protein>
<feature type="transmembrane region" description="Helical" evidence="1">
    <location>
        <begin position="37"/>
        <end position="56"/>
    </location>
</feature>
<feature type="transmembrane region" description="Helical" evidence="1">
    <location>
        <begin position="77"/>
        <end position="98"/>
    </location>
</feature>
<dbReference type="RefSeq" id="WP_237465894.1">
    <property type="nucleotide sequence ID" value="NZ_CAKLDI010000001.1"/>
</dbReference>
<keyword evidence="1" id="KW-0472">Membrane</keyword>
<dbReference type="EMBL" id="CAKLDI010000001">
    <property type="protein sequence ID" value="CAH0533444.1"/>
    <property type="molecule type" value="Genomic_DNA"/>
</dbReference>
<evidence type="ECO:0000313" key="4">
    <source>
        <dbReference type="Proteomes" id="UP000838672"/>
    </source>
</evidence>
<keyword evidence="1" id="KW-1133">Transmembrane helix</keyword>
<dbReference type="InterPro" id="IPR058208">
    <property type="entry name" value="PACE"/>
</dbReference>
<evidence type="ECO:0000259" key="2">
    <source>
        <dbReference type="Pfam" id="PF05232"/>
    </source>
</evidence>
<comment type="caution">
    <text evidence="3">The sequence shown here is derived from an EMBL/GenBank/DDBJ whole genome shotgun (WGS) entry which is preliminary data.</text>
</comment>
<evidence type="ECO:0000313" key="3">
    <source>
        <dbReference type="EMBL" id="CAH0533444.1"/>
    </source>
</evidence>
<name>A0ABN8DXG6_9VIBR</name>